<dbReference type="RefSeq" id="WP_069327966.1">
    <property type="nucleotide sequence ID" value="NZ_MDER01000043.1"/>
</dbReference>
<keyword evidence="2" id="KW-0223">Dioxygenase</keyword>
<name>A0A1E3L2W2_9BACL</name>
<organism evidence="2 3">
    <name type="scientific">Paenibacillus nuruki</name>
    <dbReference type="NCBI Taxonomy" id="1886670"/>
    <lineage>
        <taxon>Bacteria</taxon>
        <taxon>Bacillati</taxon>
        <taxon>Bacillota</taxon>
        <taxon>Bacilli</taxon>
        <taxon>Bacillales</taxon>
        <taxon>Paenibacillaceae</taxon>
        <taxon>Paenibacillus</taxon>
    </lineage>
</organism>
<dbReference type="EMBL" id="MDER01000043">
    <property type="protein sequence ID" value="ODP28142.1"/>
    <property type="molecule type" value="Genomic_DNA"/>
</dbReference>
<reference evidence="2 3" key="1">
    <citation type="submission" date="2016-08" db="EMBL/GenBank/DDBJ databases">
        <title>Genome sequencing of Paenibacillus sp. TI45-13ar, isolated from Korean traditional nuruk.</title>
        <authorList>
            <person name="Kim S.-J."/>
        </authorList>
    </citation>
    <scope>NUCLEOTIDE SEQUENCE [LARGE SCALE GENOMIC DNA]</scope>
    <source>
        <strain evidence="2 3">TI45-13ar</strain>
    </source>
</reference>
<keyword evidence="2" id="KW-0560">Oxidoreductase</keyword>
<feature type="domain" description="VOC" evidence="1">
    <location>
        <begin position="7"/>
        <end position="131"/>
    </location>
</feature>
<dbReference type="PANTHER" id="PTHR36110">
    <property type="entry name" value="RING-CLEAVING DIOXYGENASE MHQE-RELATED"/>
    <property type="match status" value="1"/>
</dbReference>
<comment type="caution">
    <text evidence="2">The sequence shown here is derived from an EMBL/GenBank/DDBJ whole genome shotgun (WGS) entry which is preliminary data.</text>
</comment>
<dbReference type="InterPro" id="IPR052537">
    <property type="entry name" value="Extradiol_RC_dioxygenase"/>
</dbReference>
<protein>
    <submittedName>
        <fullName evidence="2">Putative ring-cleaving dioxygenase MhqE</fullName>
    </submittedName>
</protein>
<dbReference type="PATRIC" id="fig|1886670.3.peg.2604"/>
<evidence type="ECO:0000259" key="1">
    <source>
        <dbReference type="PROSITE" id="PS51819"/>
    </source>
</evidence>
<dbReference type="STRING" id="1886670.PTI45_02560"/>
<gene>
    <name evidence="2" type="ORF">PTI45_02560</name>
</gene>
<accession>A0A1E3L2W2</accession>
<dbReference type="InterPro" id="IPR004360">
    <property type="entry name" value="Glyas_Fos-R_dOase_dom"/>
</dbReference>
<dbReference type="InterPro" id="IPR037523">
    <property type="entry name" value="VOC_core"/>
</dbReference>
<proteinExistence type="predicted"/>
<dbReference type="Gene3D" id="3.10.180.10">
    <property type="entry name" value="2,3-Dihydroxybiphenyl 1,2-Dioxygenase, domain 1"/>
    <property type="match status" value="2"/>
</dbReference>
<dbReference type="SUPFAM" id="SSF54593">
    <property type="entry name" value="Glyoxalase/Bleomycin resistance protein/Dihydroxybiphenyl dioxygenase"/>
    <property type="match status" value="1"/>
</dbReference>
<dbReference type="PANTHER" id="PTHR36110:SF2">
    <property type="entry name" value="RING-CLEAVING DIOXYGENASE MHQE-RELATED"/>
    <property type="match status" value="1"/>
</dbReference>
<dbReference type="GO" id="GO:0051213">
    <property type="term" value="F:dioxygenase activity"/>
    <property type="evidence" value="ECO:0007669"/>
    <property type="project" value="UniProtKB-KW"/>
</dbReference>
<feature type="domain" description="VOC" evidence="1">
    <location>
        <begin position="152"/>
        <end position="269"/>
    </location>
</feature>
<dbReference type="Proteomes" id="UP000094578">
    <property type="component" value="Unassembled WGS sequence"/>
</dbReference>
<dbReference type="AlphaFoldDB" id="A0A1E3L2W2"/>
<keyword evidence="3" id="KW-1185">Reference proteome</keyword>
<evidence type="ECO:0000313" key="2">
    <source>
        <dbReference type="EMBL" id="ODP28142.1"/>
    </source>
</evidence>
<dbReference type="InterPro" id="IPR029068">
    <property type="entry name" value="Glyas_Bleomycin-R_OHBP_Dase"/>
</dbReference>
<sequence length="315" mass="34797">MTLRTAGIHHITSFVSDPQRNVDFYAGVLGLHMVKKTINFDAPDVYHLYFGDAGGSPGTIVTFFPQPGARKGAVGAGQLGITVFAVPTGSLDFWKERLTRLGIRFEPVQRFGEQLLRFEDHDGLRIELVEREGGAQSTWEWDGITAAQAIKGFGGGVLFSAAPAKTLHTVEHVLGLTKIAEEDGYVRFQADGEIGNIIDVNSRELPRGIAGAGTVHHIAWRAADFAEHELWREQVEAGGFQPTPVIDRQYFNAVYFREEGGILFEIATDPPGFANDEPADQLGQKLMLPEWYEPQRELIENNLLPIEVRKVSAQS</sequence>
<dbReference type="PROSITE" id="PS51819">
    <property type="entry name" value="VOC"/>
    <property type="match status" value="2"/>
</dbReference>
<dbReference type="CDD" id="cd08347">
    <property type="entry name" value="PcpA_C_like"/>
    <property type="match status" value="1"/>
</dbReference>
<dbReference type="Pfam" id="PF00903">
    <property type="entry name" value="Glyoxalase"/>
    <property type="match status" value="2"/>
</dbReference>
<evidence type="ECO:0000313" key="3">
    <source>
        <dbReference type="Proteomes" id="UP000094578"/>
    </source>
</evidence>